<gene>
    <name evidence="1" type="ORF">WCV66_09580</name>
</gene>
<evidence type="ECO:0000313" key="1">
    <source>
        <dbReference type="EMBL" id="WXB90424.1"/>
    </source>
</evidence>
<reference evidence="1 2" key="1">
    <citation type="submission" date="2024-02" db="EMBL/GenBank/DDBJ databases">
        <title>Seven novel Bacillus-like species.</title>
        <authorList>
            <person name="Liu G."/>
        </authorList>
    </citation>
    <scope>NUCLEOTIDE SEQUENCE [LARGE SCALE GENOMIC DNA]</scope>
    <source>
        <strain evidence="1 2">FJAT-53654</strain>
    </source>
</reference>
<dbReference type="EMBL" id="CP147403">
    <property type="protein sequence ID" value="WXB90424.1"/>
    <property type="molecule type" value="Genomic_DNA"/>
</dbReference>
<dbReference type="RefSeq" id="WP_338788810.1">
    <property type="nucleotide sequence ID" value="NZ_CP147403.1"/>
</dbReference>
<sequence length="121" mass="14283">MLSFKTHIKMQTRKLKAKKDAAYKDAQFNLDSQILKDSNFFIPMQELNLARSGILHSRLGLGLIRWKTKYARRLYYNPQYNFSHDVNPNAQGLWYEAAKALNKDAWKEIVQETYNKHFDGK</sequence>
<protein>
    <submittedName>
        <fullName evidence="1">Minor capsid protein</fullName>
    </submittedName>
</protein>
<keyword evidence="2" id="KW-1185">Reference proteome</keyword>
<proteinExistence type="predicted"/>
<organism evidence="1 2">
    <name type="scientific">Metabacillus rhizosphaerae</name>
    <dbReference type="NCBI Taxonomy" id="3117747"/>
    <lineage>
        <taxon>Bacteria</taxon>
        <taxon>Bacillati</taxon>
        <taxon>Bacillota</taxon>
        <taxon>Bacilli</taxon>
        <taxon>Bacillales</taxon>
        <taxon>Bacillaceae</taxon>
        <taxon>Metabacillus</taxon>
    </lineage>
</organism>
<dbReference type="Pfam" id="PF11114">
    <property type="entry name" value="Minor_capsid_2"/>
    <property type="match status" value="1"/>
</dbReference>
<name>A0ABZ2MYL9_9BACI</name>
<dbReference type="Proteomes" id="UP001368328">
    <property type="component" value="Chromosome"/>
</dbReference>
<accession>A0ABZ2MYL9</accession>
<evidence type="ECO:0000313" key="2">
    <source>
        <dbReference type="Proteomes" id="UP001368328"/>
    </source>
</evidence>
<dbReference type="InterPro" id="IPR021080">
    <property type="entry name" value="Minor_capsid_protein"/>
</dbReference>